<proteinExistence type="predicted"/>
<organism evidence="3 4">
    <name type="scientific">Clostridium ganghwense</name>
    <dbReference type="NCBI Taxonomy" id="312089"/>
    <lineage>
        <taxon>Bacteria</taxon>
        <taxon>Bacillati</taxon>
        <taxon>Bacillota</taxon>
        <taxon>Clostridia</taxon>
        <taxon>Eubacteriales</taxon>
        <taxon>Clostridiaceae</taxon>
        <taxon>Clostridium</taxon>
    </lineage>
</organism>
<keyword evidence="1" id="KW-0175">Coiled coil</keyword>
<keyword evidence="2" id="KW-0732">Signal</keyword>
<comment type="caution">
    <text evidence="3">The sequence shown here is derived from an EMBL/GenBank/DDBJ whole genome shotgun (WGS) entry which is preliminary data.</text>
</comment>
<feature type="chain" id="PRO_5046705746" description="SbsC C-terminal domain-containing protein" evidence="2">
    <location>
        <begin position="30"/>
        <end position="459"/>
    </location>
</feature>
<feature type="signal peptide" evidence="2">
    <location>
        <begin position="1"/>
        <end position="29"/>
    </location>
</feature>
<gene>
    <name evidence="3" type="ORF">OXH55_11005</name>
</gene>
<accession>A0ABT4CQG7</accession>
<name>A0ABT4CQG7_9CLOT</name>
<evidence type="ECO:0000313" key="3">
    <source>
        <dbReference type="EMBL" id="MCY6371163.1"/>
    </source>
</evidence>
<evidence type="ECO:0008006" key="5">
    <source>
        <dbReference type="Google" id="ProtNLM"/>
    </source>
</evidence>
<evidence type="ECO:0000256" key="1">
    <source>
        <dbReference type="SAM" id="Coils"/>
    </source>
</evidence>
<dbReference type="RefSeq" id="WP_268050020.1">
    <property type="nucleotide sequence ID" value="NZ_JAPQES010000003.1"/>
</dbReference>
<dbReference type="EMBL" id="JAPQES010000003">
    <property type="protein sequence ID" value="MCY6371163.1"/>
    <property type="molecule type" value="Genomic_DNA"/>
</dbReference>
<sequence length="459" mass="51560">MKSKKTLSMILSAVVLAGGIGLAPAKAMADTKDGVKVASTVNTKNVGEVVFKAINDLSEKNIKEARLAIANLQDSHTKHLYNKTLDYHIYSNIDKKVSPVDELMNAYDKTAKMRSAESKVNFDIKLNGQNLSKEEQQSLAPVMAMINSLKVNATSKYKSNEKNTKIFANSDINIDFMQQVFNLKAWMDINTEGKQPNMKYIVSIPEAMKNLTPELKGKDYIVYDTSKIYEKLNVPNMDYGKMMGVYEKYGKRFQEALLDFIRVADAKYSIVTRKGQGTILNGKEKVNLYQIKLDNDKLVKVVKLAMQDENMKKLIKDYLKDTINVAAEMQDKKISQQDLEKIQQEIDKQLEIGMTQLVAALEEMNKSVKFEIVLNCGVNKDGYIASEAGSFKVTVDSAKLQGKNNGSKYTCTINYNSELYNINGDVKVEAMPKVNEKNSIDYVDMLMNNVPSQNKKVSA</sequence>
<feature type="coiled-coil region" evidence="1">
    <location>
        <begin position="325"/>
        <end position="352"/>
    </location>
</feature>
<protein>
    <recommendedName>
        <fullName evidence="5">SbsC C-terminal domain-containing protein</fullName>
    </recommendedName>
</protein>
<keyword evidence="4" id="KW-1185">Reference proteome</keyword>
<dbReference type="Proteomes" id="UP001079657">
    <property type="component" value="Unassembled WGS sequence"/>
</dbReference>
<evidence type="ECO:0000256" key="2">
    <source>
        <dbReference type="SAM" id="SignalP"/>
    </source>
</evidence>
<reference evidence="3" key="1">
    <citation type="submission" date="2022-12" db="EMBL/GenBank/DDBJ databases">
        <authorList>
            <person name="Wang J."/>
        </authorList>
    </citation>
    <scope>NUCLEOTIDE SEQUENCE</scope>
    <source>
        <strain evidence="3">HY-42-06</strain>
    </source>
</reference>
<evidence type="ECO:0000313" key="4">
    <source>
        <dbReference type="Proteomes" id="UP001079657"/>
    </source>
</evidence>